<dbReference type="PANTHER" id="PTHR37467">
    <property type="entry name" value="EXPORTED CALCIUM-BINDING GLYCOPROTEIN-RELATED"/>
    <property type="match status" value="1"/>
</dbReference>
<comment type="subcellular location">
    <subcellularLocation>
        <location evidence="1">Secreted</location>
    </subcellularLocation>
</comment>
<feature type="compositionally biased region" description="Acidic residues" evidence="5">
    <location>
        <begin position="694"/>
        <end position="703"/>
    </location>
</feature>
<protein>
    <submittedName>
        <fullName evidence="6">DUF11 domain-containing protein</fullName>
    </submittedName>
</protein>
<reference evidence="6 7" key="1">
    <citation type="submission" date="2019-06" db="EMBL/GenBank/DDBJ databases">
        <title>Genome sequence of Litorilinea aerophila BAA-2444.</title>
        <authorList>
            <person name="Maclea K.S."/>
            <person name="Maurais E.G."/>
            <person name="Iannazzi L.C."/>
        </authorList>
    </citation>
    <scope>NUCLEOTIDE SEQUENCE [LARGE SCALE GENOMIC DNA]</scope>
    <source>
        <strain evidence="6 7">ATCC BAA-2444</strain>
    </source>
</reference>
<dbReference type="PANTHER" id="PTHR37467:SF1">
    <property type="entry name" value="EXPORTED CALCIUM-BINDING GLYCOPROTEIN"/>
    <property type="match status" value="1"/>
</dbReference>
<accession>A0A540V8B9</accession>
<dbReference type="OrthoDB" id="56954at2"/>
<dbReference type="GO" id="GO:0005509">
    <property type="term" value="F:calcium ion binding"/>
    <property type="evidence" value="ECO:0007669"/>
    <property type="project" value="InterPro"/>
</dbReference>
<dbReference type="AlphaFoldDB" id="A0A540V8B9"/>
<dbReference type="Pfam" id="PF18884">
    <property type="entry name" value="TSP3_bac"/>
    <property type="match status" value="5"/>
</dbReference>
<keyword evidence="3" id="KW-0732">Signal</keyword>
<keyword evidence="4" id="KW-0106">Calcium</keyword>
<comment type="caution">
    <text evidence="6">The sequence shown here is derived from an EMBL/GenBank/DDBJ whole genome shotgun (WGS) entry which is preliminary data.</text>
</comment>
<sequence length="929" mass="95152">MSQQRTTCQSEPHCCLNTPAWDPSPVGHTRGARGWRRLWAICLLLMVGLLAQTREARADVAAPGCQGEACVTAGTTLTTVDSQDSALLNGLLSSLSGASVSLSVGDYQALAGGHIQLGGLLQQLQADLGAASPEAVLTAEITLGELMEAASTVAASGGNPAAATALNQLQVALGGLTGTIQLGALLVIEVDQGSVGAVQLNLLDLVVGVIELFNGEHVLLTPVGVTLSGADLGLQGLLNQVTIQAQALDAPVIVCGTDGAQFHSATLRVALIVDLVDTSQGGSIDLGLGTSAQVNVILGQLNLYVQVGQGQGTITLVDALANAVTVQATPGVTDLYLGQMDPTLFFSRTHTISATTDLDYGVVASAQINASLLGIPINLPSLIDVEAKTFGSVAGGTPSTLTFQGPYPETQEVAVTGSDSGSLAATLLANLDVNVELAGLGLGALLDPITDLIGTLVNDLLDGVLTPLLDSLVDPLLDAMGVGLGKMDVTVLGVAQACPDLRVEKAHSGTWIADETGQYTITVENVGTLATSSLITVVDQLPAGLSYLSFSGSGWVLAGQAGSSVSFTHPGPLNPGQTLPTLLLTVDIASTLNDTVTNTVSVSVQGDSQSANNQAHDVTTVIDQDLDDDGLTNQEESTLGTDPTDPDTDDDGTLDGQDPEPLNPCIPNSQAGPCDQDNDGLTNQEESTLGTDPTDPDTDDDGVLDGQDPEPLNPCVPNSQAGPCDQDNDGLTNQEESTLGTDPTDPDTDDDGTLDGQDPEPLNPCVPNSQAGPCDQDNDGLTNTEEANKGTDPTDPDTDDDGVLDGQDPAPLDPCIPNSQAQGCSQGGDEPSDQDGDGTPDDQDTEPTSPCVPDPNAPTCDQDGDGLTNQEETALGTDPTDPDTDDDGVLDGQDPAPLDPCVPNSQADACTVPTTEQLRLFLPSVYNYR</sequence>
<dbReference type="InterPro" id="IPR047589">
    <property type="entry name" value="DUF11_rpt"/>
</dbReference>
<dbReference type="InParanoid" id="A0A540V8B9"/>
<keyword evidence="7" id="KW-1185">Reference proteome</keyword>
<dbReference type="Gene3D" id="2.60.40.10">
    <property type="entry name" value="Immunoglobulins"/>
    <property type="match status" value="1"/>
</dbReference>
<feature type="compositionally biased region" description="Acidic residues" evidence="5">
    <location>
        <begin position="794"/>
        <end position="803"/>
    </location>
</feature>
<dbReference type="InterPro" id="IPR053180">
    <property type="entry name" value="Ca-binding_acidic-repeat"/>
</dbReference>
<evidence type="ECO:0000256" key="4">
    <source>
        <dbReference type="ARBA" id="ARBA00022837"/>
    </source>
</evidence>
<dbReference type="Proteomes" id="UP000317371">
    <property type="component" value="Unassembled WGS sequence"/>
</dbReference>
<dbReference type="SUPFAM" id="SSF103647">
    <property type="entry name" value="TSP type-3 repeat"/>
    <property type="match status" value="1"/>
</dbReference>
<dbReference type="InterPro" id="IPR013783">
    <property type="entry name" value="Ig-like_fold"/>
</dbReference>
<proteinExistence type="predicted"/>
<feature type="compositionally biased region" description="Acidic residues" evidence="5">
    <location>
        <begin position="744"/>
        <end position="753"/>
    </location>
</feature>
<gene>
    <name evidence="6" type="ORF">FKZ61_23265</name>
</gene>
<dbReference type="InterPro" id="IPR028974">
    <property type="entry name" value="TSP_type-3_rpt"/>
</dbReference>
<keyword evidence="2" id="KW-0964">Secreted</keyword>
<evidence type="ECO:0000313" key="7">
    <source>
        <dbReference type="Proteomes" id="UP000317371"/>
    </source>
</evidence>
<dbReference type="EMBL" id="VIGC01000059">
    <property type="protein sequence ID" value="TQE93014.1"/>
    <property type="molecule type" value="Genomic_DNA"/>
</dbReference>
<name>A0A540V8B9_9CHLR</name>
<organism evidence="6 7">
    <name type="scientific">Litorilinea aerophila</name>
    <dbReference type="NCBI Taxonomy" id="1204385"/>
    <lineage>
        <taxon>Bacteria</taxon>
        <taxon>Bacillati</taxon>
        <taxon>Chloroflexota</taxon>
        <taxon>Caldilineae</taxon>
        <taxon>Caldilineales</taxon>
        <taxon>Caldilineaceae</taxon>
        <taxon>Litorilinea</taxon>
    </lineage>
</organism>
<evidence type="ECO:0000313" key="6">
    <source>
        <dbReference type="EMBL" id="TQE93014.1"/>
    </source>
</evidence>
<evidence type="ECO:0000256" key="2">
    <source>
        <dbReference type="ARBA" id="ARBA00022525"/>
    </source>
</evidence>
<feature type="region of interest" description="Disordered" evidence="5">
    <location>
        <begin position="625"/>
        <end position="908"/>
    </location>
</feature>
<feature type="compositionally biased region" description="Acidic residues" evidence="5">
    <location>
        <begin position="830"/>
        <end position="845"/>
    </location>
</feature>
<feature type="compositionally biased region" description="Acidic residues" evidence="5">
    <location>
        <begin position="644"/>
        <end position="653"/>
    </location>
</feature>
<dbReference type="RefSeq" id="WP_141612578.1">
    <property type="nucleotide sequence ID" value="NZ_VIGC02000059.1"/>
</dbReference>
<evidence type="ECO:0000256" key="1">
    <source>
        <dbReference type="ARBA" id="ARBA00004613"/>
    </source>
</evidence>
<evidence type="ECO:0000256" key="5">
    <source>
        <dbReference type="SAM" id="MobiDB-lite"/>
    </source>
</evidence>
<dbReference type="NCBIfam" id="TIGR01451">
    <property type="entry name" value="B_ant_repeat"/>
    <property type="match status" value="1"/>
</dbReference>
<dbReference type="InterPro" id="IPR059100">
    <property type="entry name" value="TSP3_bac"/>
</dbReference>
<feature type="compositionally biased region" description="Polar residues" evidence="5">
    <location>
        <begin position="679"/>
        <end position="689"/>
    </location>
</feature>
<evidence type="ECO:0000256" key="3">
    <source>
        <dbReference type="ARBA" id="ARBA00022729"/>
    </source>
</evidence>
<feature type="compositionally biased region" description="Acidic residues" evidence="5">
    <location>
        <begin position="880"/>
        <end position="889"/>
    </location>
</feature>